<dbReference type="SMART" id="SM00822">
    <property type="entry name" value="PKS_KR"/>
    <property type="match status" value="1"/>
</dbReference>
<dbReference type="SUPFAM" id="SSF51735">
    <property type="entry name" value="NAD(P)-binding Rossmann-fold domains"/>
    <property type="match status" value="1"/>
</dbReference>
<reference evidence="4" key="1">
    <citation type="submission" date="2021-04" db="EMBL/GenBank/DDBJ databases">
        <title>Biosynthetic gene clusters of Dactylosporangioum roseum.</title>
        <authorList>
            <person name="Hartkoorn R.C."/>
            <person name="Beaudoing E."/>
            <person name="Hot D."/>
            <person name="Moureu S."/>
        </authorList>
    </citation>
    <scope>NUCLEOTIDE SEQUENCE</scope>
    <source>
        <strain evidence="4">NRRL B-16295</strain>
    </source>
</reference>
<dbReference type="EMBL" id="CP073721">
    <property type="protein sequence ID" value="UWZ39574.1"/>
    <property type="molecule type" value="Genomic_DNA"/>
</dbReference>
<proteinExistence type="inferred from homology"/>
<dbReference type="InterPro" id="IPR020904">
    <property type="entry name" value="Sc_DH/Rdtase_CS"/>
</dbReference>
<dbReference type="PRINTS" id="PR00081">
    <property type="entry name" value="GDHRDH"/>
</dbReference>
<accession>A0ABY5ZD35</accession>
<dbReference type="Gene3D" id="3.40.50.720">
    <property type="entry name" value="NAD(P)-binding Rossmann-like Domain"/>
    <property type="match status" value="1"/>
</dbReference>
<sequence>MTAPVAVVTGGTRGIGLALSARLVKLGYRVVACFRSDAAAADAAAAELGPQFVTVPLDVADAAAVAAVGARLVRQYGAPRVLVNNAGVNVDRPFLSMTAEEWSRVVDVNLSGAFHVTRAFAPSMVDAAGGGVIVNVGATTGIRPRRNGVNYCASKAGLLHLTKCLALELAPRVRVNALIPGMTETDELVARFGLDDWRRREAVLAEIPAARLGTTEDIADGLEYLVGAGGSYLTGQKLVIDGGQFMW</sequence>
<comment type="similarity">
    <text evidence="1 2">Belongs to the short-chain dehydrogenases/reductases (SDR) family.</text>
</comment>
<keyword evidence="5" id="KW-1185">Reference proteome</keyword>
<dbReference type="Pfam" id="PF00106">
    <property type="entry name" value="adh_short"/>
    <property type="match status" value="1"/>
</dbReference>
<organism evidence="4 5">
    <name type="scientific">Dactylosporangium roseum</name>
    <dbReference type="NCBI Taxonomy" id="47989"/>
    <lineage>
        <taxon>Bacteria</taxon>
        <taxon>Bacillati</taxon>
        <taxon>Actinomycetota</taxon>
        <taxon>Actinomycetes</taxon>
        <taxon>Micromonosporales</taxon>
        <taxon>Micromonosporaceae</taxon>
        <taxon>Dactylosporangium</taxon>
    </lineage>
</organism>
<dbReference type="PANTHER" id="PTHR42879:SF2">
    <property type="entry name" value="3-OXOACYL-[ACYL-CARRIER-PROTEIN] REDUCTASE FABG"/>
    <property type="match status" value="1"/>
</dbReference>
<gene>
    <name evidence="4" type="ORF">Drose_15885</name>
</gene>
<dbReference type="Proteomes" id="UP001058271">
    <property type="component" value="Chromosome"/>
</dbReference>
<dbReference type="InterPro" id="IPR036291">
    <property type="entry name" value="NAD(P)-bd_dom_sf"/>
</dbReference>
<dbReference type="CDD" id="cd05233">
    <property type="entry name" value="SDR_c"/>
    <property type="match status" value="1"/>
</dbReference>
<dbReference type="InterPro" id="IPR057326">
    <property type="entry name" value="KR_dom"/>
</dbReference>
<feature type="domain" description="Ketoreductase" evidence="3">
    <location>
        <begin position="4"/>
        <end position="176"/>
    </location>
</feature>
<evidence type="ECO:0000256" key="2">
    <source>
        <dbReference type="RuleBase" id="RU000363"/>
    </source>
</evidence>
<evidence type="ECO:0000313" key="4">
    <source>
        <dbReference type="EMBL" id="UWZ39574.1"/>
    </source>
</evidence>
<dbReference type="PANTHER" id="PTHR42879">
    <property type="entry name" value="3-OXOACYL-(ACYL-CARRIER-PROTEIN) REDUCTASE"/>
    <property type="match status" value="1"/>
</dbReference>
<dbReference type="RefSeq" id="WP_260728990.1">
    <property type="nucleotide sequence ID" value="NZ_BAAABS010000003.1"/>
</dbReference>
<evidence type="ECO:0000256" key="1">
    <source>
        <dbReference type="ARBA" id="ARBA00006484"/>
    </source>
</evidence>
<name>A0ABY5ZD35_9ACTN</name>
<protein>
    <submittedName>
        <fullName evidence="4">SDR family oxidoreductase</fullName>
    </submittedName>
</protein>
<dbReference type="PRINTS" id="PR00080">
    <property type="entry name" value="SDRFAMILY"/>
</dbReference>
<dbReference type="PROSITE" id="PS00061">
    <property type="entry name" value="ADH_SHORT"/>
    <property type="match status" value="1"/>
</dbReference>
<evidence type="ECO:0000259" key="3">
    <source>
        <dbReference type="SMART" id="SM00822"/>
    </source>
</evidence>
<dbReference type="InterPro" id="IPR002347">
    <property type="entry name" value="SDR_fam"/>
</dbReference>
<dbReference type="InterPro" id="IPR050259">
    <property type="entry name" value="SDR"/>
</dbReference>
<evidence type="ECO:0000313" key="5">
    <source>
        <dbReference type="Proteomes" id="UP001058271"/>
    </source>
</evidence>